<reference evidence="2" key="1">
    <citation type="journal article" date="2014" name="Int. J. Syst. Evol. Microbiol.">
        <title>Complete genome sequence of Corynebacterium casei LMG S-19264T (=DSM 44701T), isolated from a smear-ripened cheese.</title>
        <authorList>
            <consortium name="US DOE Joint Genome Institute (JGI-PGF)"/>
            <person name="Walter F."/>
            <person name="Albersmeier A."/>
            <person name="Kalinowski J."/>
            <person name="Ruckert C."/>
        </authorList>
    </citation>
    <scope>NUCLEOTIDE SEQUENCE</scope>
    <source>
        <strain evidence="2">KCTC 23714</strain>
    </source>
</reference>
<feature type="chain" id="PRO_5037127918" description="Lipoprotein" evidence="1">
    <location>
        <begin position="21"/>
        <end position="118"/>
    </location>
</feature>
<gene>
    <name evidence="2" type="ORF">GCM10011452_07250</name>
</gene>
<evidence type="ECO:0000313" key="3">
    <source>
        <dbReference type="Proteomes" id="UP000628984"/>
    </source>
</evidence>
<dbReference type="AlphaFoldDB" id="A0A918IPM8"/>
<feature type="signal peptide" evidence="1">
    <location>
        <begin position="1"/>
        <end position="20"/>
    </location>
</feature>
<evidence type="ECO:0008006" key="4">
    <source>
        <dbReference type="Google" id="ProtNLM"/>
    </source>
</evidence>
<protein>
    <recommendedName>
        <fullName evidence="4">Lipoprotein</fullName>
    </recommendedName>
</protein>
<organism evidence="2 3">
    <name type="scientific">Gemmobacter lanyuensis</name>
    <dbReference type="NCBI Taxonomy" id="1054497"/>
    <lineage>
        <taxon>Bacteria</taxon>
        <taxon>Pseudomonadati</taxon>
        <taxon>Pseudomonadota</taxon>
        <taxon>Alphaproteobacteria</taxon>
        <taxon>Rhodobacterales</taxon>
        <taxon>Paracoccaceae</taxon>
        <taxon>Gemmobacter</taxon>
    </lineage>
</organism>
<sequence>MNARPLISMGMAAGLSACVAAPAPEAAAPAKAGDYAVSQGAAVYPARIGAGAVGHQLTSAGAQPVAGQTVVVGALGFDQGRLAKTVAAAACADARGRFQPQAVGRYDRGAWIFEGGCA</sequence>
<dbReference type="Proteomes" id="UP000628984">
    <property type="component" value="Unassembled WGS sequence"/>
</dbReference>
<dbReference type="EMBL" id="BMYQ01000001">
    <property type="protein sequence ID" value="GGW22987.1"/>
    <property type="molecule type" value="Genomic_DNA"/>
</dbReference>
<comment type="caution">
    <text evidence="2">The sequence shown here is derived from an EMBL/GenBank/DDBJ whole genome shotgun (WGS) entry which is preliminary data.</text>
</comment>
<keyword evidence="3" id="KW-1185">Reference proteome</keyword>
<reference evidence="2" key="2">
    <citation type="submission" date="2020-09" db="EMBL/GenBank/DDBJ databases">
        <authorList>
            <person name="Sun Q."/>
            <person name="Kim S."/>
        </authorList>
    </citation>
    <scope>NUCLEOTIDE SEQUENCE</scope>
    <source>
        <strain evidence="2">KCTC 23714</strain>
    </source>
</reference>
<name>A0A918IPM8_9RHOB</name>
<evidence type="ECO:0000313" key="2">
    <source>
        <dbReference type="EMBL" id="GGW22987.1"/>
    </source>
</evidence>
<accession>A0A918IPM8</accession>
<dbReference type="PROSITE" id="PS51257">
    <property type="entry name" value="PROKAR_LIPOPROTEIN"/>
    <property type="match status" value="1"/>
</dbReference>
<proteinExistence type="predicted"/>
<dbReference type="RefSeq" id="WP_189632427.1">
    <property type="nucleotide sequence ID" value="NZ_BMYQ01000001.1"/>
</dbReference>
<keyword evidence="1" id="KW-0732">Signal</keyword>
<evidence type="ECO:0000256" key="1">
    <source>
        <dbReference type="SAM" id="SignalP"/>
    </source>
</evidence>